<dbReference type="EMBL" id="CP093351">
    <property type="protein sequence ID" value="WOH14686.1"/>
    <property type="molecule type" value="Genomic_DNA"/>
</dbReference>
<keyword evidence="3" id="KW-1185">Reference proteome</keyword>
<protein>
    <submittedName>
        <fullName evidence="2">Uncharacterized protein</fullName>
    </submittedName>
</protein>
<reference evidence="2" key="1">
    <citation type="journal article" date="2016" name="Nat. Genet.">
        <title>A high-quality carrot genome assembly provides new insights into carotenoid accumulation and asterid genome evolution.</title>
        <authorList>
            <person name="Iorizzo M."/>
            <person name="Ellison S."/>
            <person name="Senalik D."/>
            <person name="Zeng P."/>
            <person name="Satapoomin P."/>
            <person name="Huang J."/>
            <person name="Bowman M."/>
            <person name="Iovene M."/>
            <person name="Sanseverino W."/>
            <person name="Cavagnaro P."/>
            <person name="Yildiz M."/>
            <person name="Macko-Podgorni A."/>
            <person name="Moranska E."/>
            <person name="Grzebelus E."/>
            <person name="Grzebelus D."/>
            <person name="Ashrafi H."/>
            <person name="Zheng Z."/>
            <person name="Cheng S."/>
            <person name="Spooner D."/>
            <person name="Van Deynze A."/>
            <person name="Simon P."/>
        </authorList>
    </citation>
    <scope>NUCLEOTIDE SEQUENCE</scope>
    <source>
        <tissue evidence="2">Leaf</tissue>
    </source>
</reference>
<evidence type="ECO:0000313" key="2">
    <source>
        <dbReference type="EMBL" id="WOH14686.1"/>
    </source>
</evidence>
<reference evidence="2" key="2">
    <citation type="submission" date="2022-03" db="EMBL/GenBank/DDBJ databases">
        <title>Draft title - Genomic analysis of global carrot germplasm unveils the trajectory of domestication and the origin of high carotenoid orange carrot.</title>
        <authorList>
            <person name="Iorizzo M."/>
            <person name="Ellison S."/>
            <person name="Senalik D."/>
            <person name="Macko-Podgorni A."/>
            <person name="Grzebelus D."/>
            <person name="Bostan H."/>
            <person name="Rolling W."/>
            <person name="Curaba J."/>
            <person name="Simon P."/>
        </authorList>
    </citation>
    <scope>NUCLEOTIDE SEQUENCE</scope>
    <source>
        <tissue evidence="2">Leaf</tissue>
    </source>
</reference>
<gene>
    <name evidence="2" type="ORF">DCAR_0934208</name>
</gene>
<proteinExistence type="predicted"/>
<organism evidence="2 3">
    <name type="scientific">Daucus carota subsp. sativus</name>
    <name type="common">Carrot</name>
    <dbReference type="NCBI Taxonomy" id="79200"/>
    <lineage>
        <taxon>Eukaryota</taxon>
        <taxon>Viridiplantae</taxon>
        <taxon>Streptophyta</taxon>
        <taxon>Embryophyta</taxon>
        <taxon>Tracheophyta</taxon>
        <taxon>Spermatophyta</taxon>
        <taxon>Magnoliopsida</taxon>
        <taxon>eudicotyledons</taxon>
        <taxon>Gunneridae</taxon>
        <taxon>Pentapetalae</taxon>
        <taxon>asterids</taxon>
        <taxon>campanulids</taxon>
        <taxon>Apiales</taxon>
        <taxon>Apiaceae</taxon>
        <taxon>Apioideae</taxon>
        <taxon>Scandiceae</taxon>
        <taxon>Daucinae</taxon>
        <taxon>Daucus</taxon>
        <taxon>Daucus sect. Daucus</taxon>
    </lineage>
</organism>
<feature type="compositionally biased region" description="Polar residues" evidence="1">
    <location>
        <begin position="1"/>
        <end position="10"/>
    </location>
</feature>
<feature type="compositionally biased region" description="Basic and acidic residues" evidence="1">
    <location>
        <begin position="14"/>
        <end position="25"/>
    </location>
</feature>
<dbReference type="PANTHER" id="PTHR33144">
    <property type="entry name" value="OS10G0409366 PROTEIN-RELATED"/>
    <property type="match status" value="1"/>
</dbReference>
<accession>A0AAF0XY77</accession>
<feature type="region of interest" description="Disordered" evidence="1">
    <location>
        <begin position="1"/>
        <end position="41"/>
    </location>
</feature>
<evidence type="ECO:0000256" key="1">
    <source>
        <dbReference type="SAM" id="MobiDB-lite"/>
    </source>
</evidence>
<dbReference type="AlphaFoldDB" id="A0AAF0XY77"/>
<sequence length="147" mass="17074">MAEGMQSFNLNKGKGKEKNKEKEGGDDYNPDDESEEDTSVDTSEVYIMIKLPEAKQTSKERFIIPDEAENWVNTTLNESWRVYKCRIKKKHYKKYETDEQRLANKPADIPTEDFVMLLKYWGDAEGKIGKSTNLVIYGMSLIIFFDI</sequence>
<feature type="compositionally biased region" description="Acidic residues" evidence="1">
    <location>
        <begin position="26"/>
        <end position="39"/>
    </location>
</feature>
<dbReference type="Proteomes" id="UP000077755">
    <property type="component" value="Chromosome 9"/>
</dbReference>
<evidence type="ECO:0000313" key="3">
    <source>
        <dbReference type="Proteomes" id="UP000077755"/>
    </source>
</evidence>
<dbReference type="PANTHER" id="PTHR33144:SF16">
    <property type="entry name" value="OS02G0129000 PROTEIN"/>
    <property type="match status" value="1"/>
</dbReference>
<name>A0AAF0XY77_DAUCS</name>